<evidence type="ECO:0000313" key="2">
    <source>
        <dbReference type="EMBL" id="KAK3315826.1"/>
    </source>
</evidence>
<dbReference type="InterPro" id="IPR041698">
    <property type="entry name" value="Methyltransf_25"/>
</dbReference>
<proteinExistence type="predicted"/>
<reference evidence="2" key="1">
    <citation type="journal article" date="2023" name="Mol. Phylogenet. Evol.">
        <title>Genome-scale phylogeny and comparative genomics of the fungal order Sordariales.</title>
        <authorList>
            <person name="Hensen N."/>
            <person name="Bonometti L."/>
            <person name="Westerberg I."/>
            <person name="Brannstrom I.O."/>
            <person name="Guillou S."/>
            <person name="Cros-Aarteil S."/>
            <person name="Calhoun S."/>
            <person name="Haridas S."/>
            <person name="Kuo A."/>
            <person name="Mondo S."/>
            <person name="Pangilinan J."/>
            <person name="Riley R."/>
            <person name="LaButti K."/>
            <person name="Andreopoulos B."/>
            <person name="Lipzen A."/>
            <person name="Chen C."/>
            <person name="Yan M."/>
            <person name="Daum C."/>
            <person name="Ng V."/>
            <person name="Clum A."/>
            <person name="Steindorff A."/>
            <person name="Ohm R.A."/>
            <person name="Martin F."/>
            <person name="Silar P."/>
            <person name="Natvig D.O."/>
            <person name="Lalanne C."/>
            <person name="Gautier V."/>
            <person name="Ament-Velasquez S.L."/>
            <person name="Kruys A."/>
            <person name="Hutchinson M.I."/>
            <person name="Powell A.J."/>
            <person name="Barry K."/>
            <person name="Miller A.N."/>
            <person name="Grigoriev I.V."/>
            <person name="Debuchy R."/>
            <person name="Gladieux P."/>
            <person name="Hiltunen Thoren M."/>
            <person name="Johannesson H."/>
        </authorList>
    </citation>
    <scope>NUCLEOTIDE SEQUENCE</scope>
    <source>
        <strain evidence="2">CBS 118394</strain>
    </source>
</reference>
<protein>
    <recommendedName>
        <fullName evidence="1">Methyltransferase domain-containing protein</fullName>
    </recommendedName>
</protein>
<dbReference type="Gene3D" id="3.40.50.150">
    <property type="entry name" value="Vaccinia Virus protein VP39"/>
    <property type="match status" value="1"/>
</dbReference>
<accession>A0AAE0M1J2</accession>
<sequence length="285" mass="32021">MTASKYLLNRDSKESARLIAQHEWLGELVGCNVHPTITSTLLKDPQSGGKLRIADVATGTAIWLLDLAKTLPSDTQFHGFDISAAQFPPSEARPSNVSLHEHNVTEPFPEEYIGSFDLVAVRLITAGLRGDDWTKAVKNVESLLRGYLQWIEPVHSSMQVFNSKPGAPNAATRRAVHFFLEAYKHTLYPGPLQLPDLCESHGLEELALEVFPTDHYRDFERVRSQGKPFLSGACNVMMPMIVKHCDVKEEEVKSVLDRAMEELDGDLYLRSEMQFMVRRKKSASE</sequence>
<organism evidence="2 3">
    <name type="scientific">Apodospora peruviana</name>
    <dbReference type="NCBI Taxonomy" id="516989"/>
    <lineage>
        <taxon>Eukaryota</taxon>
        <taxon>Fungi</taxon>
        <taxon>Dikarya</taxon>
        <taxon>Ascomycota</taxon>
        <taxon>Pezizomycotina</taxon>
        <taxon>Sordariomycetes</taxon>
        <taxon>Sordariomycetidae</taxon>
        <taxon>Sordariales</taxon>
        <taxon>Lasiosphaeriaceae</taxon>
        <taxon>Apodospora</taxon>
    </lineage>
</organism>
<dbReference type="SUPFAM" id="SSF53335">
    <property type="entry name" value="S-adenosyl-L-methionine-dependent methyltransferases"/>
    <property type="match status" value="1"/>
</dbReference>
<evidence type="ECO:0000259" key="1">
    <source>
        <dbReference type="Pfam" id="PF13649"/>
    </source>
</evidence>
<evidence type="ECO:0000313" key="3">
    <source>
        <dbReference type="Proteomes" id="UP001283341"/>
    </source>
</evidence>
<name>A0AAE0M1J2_9PEZI</name>
<dbReference type="EMBL" id="JAUEDM010000005">
    <property type="protein sequence ID" value="KAK3315826.1"/>
    <property type="molecule type" value="Genomic_DNA"/>
</dbReference>
<reference evidence="2" key="2">
    <citation type="submission" date="2023-06" db="EMBL/GenBank/DDBJ databases">
        <authorList>
            <consortium name="Lawrence Berkeley National Laboratory"/>
            <person name="Haridas S."/>
            <person name="Hensen N."/>
            <person name="Bonometti L."/>
            <person name="Westerberg I."/>
            <person name="Brannstrom I.O."/>
            <person name="Guillou S."/>
            <person name="Cros-Aarteil S."/>
            <person name="Calhoun S."/>
            <person name="Kuo A."/>
            <person name="Mondo S."/>
            <person name="Pangilinan J."/>
            <person name="Riley R."/>
            <person name="Labutti K."/>
            <person name="Andreopoulos B."/>
            <person name="Lipzen A."/>
            <person name="Chen C."/>
            <person name="Yanf M."/>
            <person name="Daum C."/>
            <person name="Ng V."/>
            <person name="Clum A."/>
            <person name="Steindorff A."/>
            <person name="Ohm R."/>
            <person name="Martin F."/>
            <person name="Silar P."/>
            <person name="Natvig D."/>
            <person name="Lalanne C."/>
            <person name="Gautier V."/>
            <person name="Ament-Velasquez S.L."/>
            <person name="Kruys A."/>
            <person name="Hutchinson M.I."/>
            <person name="Powell A.J."/>
            <person name="Barry K."/>
            <person name="Miller A.N."/>
            <person name="Grigoriev I.V."/>
            <person name="Debuchy R."/>
            <person name="Gladieux P."/>
            <person name="Thoren M.H."/>
            <person name="Johannesson H."/>
        </authorList>
    </citation>
    <scope>NUCLEOTIDE SEQUENCE</scope>
    <source>
        <strain evidence="2">CBS 118394</strain>
    </source>
</reference>
<comment type="caution">
    <text evidence="2">The sequence shown here is derived from an EMBL/GenBank/DDBJ whole genome shotgun (WGS) entry which is preliminary data.</text>
</comment>
<dbReference type="Pfam" id="PF13649">
    <property type="entry name" value="Methyltransf_25"/>
    <property type="match status" value="1"/>
</dbReference>
<gene>
    <name evidence="2" type="ORF">B0H66DRAFT_271949</name>
</gene>
<feature type="domain" description="Methyltransferase" evidence="1">
    <location>
        <begin position="53"/>
        <end position="145"/>
    </location>
</feature>
<dbReference type="AlphaFoldDB" id="A0AAE0M1J2"/>
<dbReference type="InterPro" id="IPR029063">
    <property type="entry name" value="SAM-dependent_MTases_sf"/>
</dbReference>
<keyword evidence="3" id="KW-1185">Reference proteome</keyword>
<dbReference type="Proteomes" id="UP001283341">
    <property type="component" value="Unassembled WGS sequence"/>
</dbReference>